<dbReference type="AlphaFoldDB" id="A0A8X8YGA4"/>
<gene>
    <name evidence="1" type="ORF">SASPL_103518</name>
</gene>
<protein>
    <submittedName>
        <fullName evidence="1">Uncharacterized protein</fullName>
    </submittedName>
</protein>
<keyword evidence="2" id="KW-1185">Reference proteome</keyword>
<accession>A0A8X8YGA4</accession>
<reference evidence="1" key="1">
    <citation type="submission" date="2018-01" db="EMBL/GenBank/DDBJ databases">
        <authorList>
            <person name="Mao J.F."/>
        </authorList>
    </citation>
    <scope>NUCLEOTIDE SEQUENCE</scope>
    <source>
        <strain evidence="1">Huo1</strain>
        <tissue evidence="1">Leaf</tissue>
    </source>
</reference>
<reference evidence="1" key="2">
    <citation type="submission" date="2020-08" db="EMBL/GenBank/DDBJ databases">
        <title>Plant Genome Project.</title>
        <authorList>
            <person name="Zhang R.-G."/>
        </authorList>
    </citation>
    <scope>NUCLEOTIDE SEQUENCE</scope>
    <source>
        <strain evidence="1">Huo1</strain>
        <tissue evidence="1">Leaf</tissue>
    </source>
</reference>
<name>A0A8X8YGA4_SALSN</name>
<proteinExistence type="predicted"/>
<dbReference type="EMBL" id="PNBA02000002">
    <property type="protein sequence ID" value="KAG6431946.1"/>
    <property type="molecule type" value="Genomic_DNA"/>
</dbReference>
<organism evidence="1">
    <name type="scientific">Salvia splendens</name>
    <name type="common">Scarlet sage</name>
    <dbReference type="NCBI Taxonomy" id="180675"/>
    <lineage>
        <taxon>Eukaryota</taxon>
        <taxon>Viridiplantae</taxon>
        <taxon>Streptophyta</taxon>
        <taxon>Embryophyta</taxon>
        <taxon>Tracheophyta</taxon>
        <taxon>Spermatophyta</taxon>
        <taxon>Magnoliopsida</taxon>
        <taxon>eudicotyledons</taxon>
        <taxon>Gunneridae</taxon>
        <taxon>Pentapetalae</taxon>
        <taxon>asterids</taxon>
        <taxon>lamiids</taxon>
        <taxon>Lamiales</taxon>
        <taxon>Lamiaceae</taxon>
        <taxon>Nepetoideae</taxon>
        <taxon>Mentheae</taxon>
        <taxon>Salviinae</taxon>
        <taxon>Salvia</taxon>
        <taxon>Salvia subgen. Calosphace</taxon>
        <taxon>core Calosphace</taxon>
    </lineage>
</organism>
<evidence type="ECO:0000313" key="2">
    <source>
        <dbReference type="Proteomes" id="UP000298416"/>
    </source>
</evidence>
<sequence length="124" mass="13931">MITHSENDILRLFDVLEAPSGLPRNLLGEAASRRGLPTLWGEDGSRRGRPVPMKEVVRAAPPSVKRNRKVQCRTSVEEEYVVPARILHVRVPSARSRDDLLRELLHRTASYIGLENVGTDQTII</sequence>
<comment type="caution">
    <text evidence="1">The sequence shown here is derived from an EMBL/GenBank/DDBJ whole genome shotgun (WGS) entry which is preliminary data.</text>
</comment>
<evidence type="ECO:0000313" key="1">
    <source>
        <dbReference type="EMBL" id="KAG6431946.1"/>
    </source>
</evidence>
<dbReference type="Proteomes" id="UP000298416">
    <property type="component" value="Unassembled WGS sequence"/>
</dbReference>